<dbReference type="Proteomes" id="UP000054997">
    <property type="component" value="Unassembled WGS sequence"/>
</dbReference>
<sequence>MYANEQNELALRIALRDITADFSGKKEETGFLQKSELFKTSSKNILPFASSQIITLSMVQVLELAYFAIKEQLNVLGNARLSFDKERQAHIATFLLPASKERQDLSKEEQVMAAFIALIEQSPLFNLFGIQPAILDEKKKHRFYSVLPCYRMSEGLSPVLVQKSPLDSQRLAVRLFLKTALPDAIADIDLDFTNDSKFIEFFKSAFEKDNYLNQLRVPRFIIMSIANLLWNLEHPFDQKTGLPLSLEQCVRLCREAEGVISKLLNKEASPNLNLLSEHKRELMHFLVKAEMHIKALRTAYVQEQLYAFNLNDVTNCLHQGIRIVNQSLIKSVYCRTNGEEELATNVSYIQLLLQKNPDLLQAFNDSAGLVPEKALMNAPLLTTLDAMILFCHLTSSEQNKLLKKIVQKSTVSAVELAETLREIRDKFLAPLQKISEDELQVSIFNPKYKEASSLTARRFLPLMTLVLQNYGIETGIIGEQGEIKPNLLHGMQQVREICENAAEEKGYYCWQLSALLGTKKEKTNTSKNLKENLNALPKNQYRMLQIAMLLRQIDDLLEHYRNVLQYQAFQTFLLNCISQVAREIQQFSDYIKETDRDLSSDESLSRSLQDNFRDMIIDLQNNFKNLENAVENFAEIVQKPFFIEKYRQTLKIEMCALDTRYRVLFGKESGIRELFDGALPLEPDENNLKHHVTEHHKQPLQKDSFFAVKTVNFGLSEVGSEMVNKI</sequence>
<dbReference type="EMBL" id="LNYK01000026">
    <property type="protein sequence ID" value="KTD20312.1"/>
    <property type="molecule type" value="Genomic_DNA"/>
</dbReference>
<keyword evidence="3" id="KW-1185">Reference proteome</keyword>
<dbReference type="AlphaFoldDB" id="A0A0W0VJP6"/>
<gene>
    <name evidence="2" type="ORF">Llon_1665</name>
</gene>
<evidence type="ECO:0000313" key="3">
    <source>
        <dbReference type="Proteomes" id="UP000054997"/>
    </source>
</evidence>
<evidence type="ECO:0000313" key="2">
    <source>
        <dbReference type="EMBL" id="KTD20312.1"/>
    </source>
</evidence>
<name>A0A0W0VJP6_9GAMM</name>
<dbReference type="RefSeq" id="WP_058529655.1">
    <property type="nucleotide sequence ID" value="NZ_CAAAHZ010000010.1"/>
</dbReference>
<dbReference type="OrthoDB" id="9995173at2"/>
<comment type="caution">
    <text evidence="2">The sequence shown here is derived from an EMBL/GenBank/DDBJ whole genome shotgun (WGS) entry which is preliminary data.</text>
</comment>
<feature type="coiled-coil region" evidence="1">
    <location>
        <begin position="609"/>
        <end position="636"/>
    </location>
</feature>
<keyword evidence="1" id="KW-0175">Coiled coil</keyword>
<organism evidence="2 3">
    <name type="scientific">Legionella londiniensis</name>
    <dbReference type="NCBI Taxonomy" id="45068"/>
    <lineage>
        <taxon>Bacteria</taxon>
        <taxon>Pseudomonadati</taxon>
        <taxon>Pseudomonadota</taxon>
        <taxon>Gammaproteobacteria</taxon>
        <taxon>Legionellales</taxon>
        <taxon>Legionellaceae</taxon>
        <taxon>Legionella</taxon>
    </lineage>
</organism>
<accession>A0A0W0VJP6</accession>
<dbReference type="PATRIC" id="fig|45068.5.peg.1805"/>
<protein>
    <submittedName>
        <fullName evidence="2">Uncharacterized protein</fullName>
    </submittedName>
</protein>
<reference evidence="2 3" key="1">
    <citation type="submission" date="2015-11" db="EMBL/GenBank/DDBJ databases">
        <title>Genomic analysis of 38 Legionella species identifies large and diverse effector repertoires.</title>
        <authorList>
            <person name="Burstein D."/>
            <person name="Amaro F."/>
            <person name="Zusman T."/>
            <person name="Lifshitz Z."/>
            <person name="Cohen O."/>
            <person name="Gilbert J.A."/>
            <person name="Pupko T."/>
            <person name="Shuman H.A."/>
            <person name="Segal G."/>
        </authorList>
    </citation>
    <scope>NUCLEOTIDE SEQUENCE [LARGE SCALE GENOMIC DNA]</scope>
    <source>
        <strain evidence="2 3">ATCC 49505</strain>
    </source>
</reference>
<evidence type="ECO:0000256" key="1">
    <source>
        <dbReference type="SAM" id="Coils"/>
    </source>
</evidence>
<proteinExistence type="predicted"/>